<dbReference type="GO" id="GO:0017118">
    <property type="term" value="F:lipoyltransferase activity"/>
    <property type="evidence" value="ECO:0007669"/>
    <property type="project" value="TreeGrafter"/>
</dbReference>
<dbReference type="PANTHER" id="PTHR12561">
    <property type="entry name" value="LIPOATE-PROTEIN LIGASE"/>
    <property type="match status" value="1"/>
</dbReference>
<gene>
    <name evidence="3" type="ORF">HXM90_08815</name>
</gene>
<protein>
    <submittedName>
        <fullName evidence="3">Lipoate--protein ligase</fullName>
        <ecNumber evidence="3">6.3.1.20</ecNumber>
    </submittedName>
</protein>
<dbReference type="GO" id="GO:0016979">
    <property type="term" value="F:lipoate-protein ligase activity"/>
    <property type="evidence" value="ECO:0007669"/>
    <property type="project" value="UniProtKB-EC"/>
</dbReference>
<dbReference type="Gene3D" id="3.30.390.50">
    <property type="entry name" value="CO dehydrogenase flavoprotein, C-terminal domain"/>
    <property type="match status" value="1"/>
</dbReference>
<dbReference type="EC" id="6.3.1.20" evidence="3"/>
<evidence type="ECO:0000313" key="3">
    <source>
        <dbReference type="EMBL" id="MBF1273498.1"/>
    </source>
</evidence>
<evidence type="ECO:0000256" key="1">
    <source>
        <dbReference type="ARBA" id="ARBA00005085"/>
    </source>
</evidence>
<dbReference type="Pfam" id="PF21948">
    <property type="entry name" value="LplA-B_cat"/>
    <property type="match status" value="1"/>
</dbReference>
<dbReference type="NCBIfam" id="TIGR00545">
    <property type="entry name" value="lipoyltrans"/>
    <property type="match status" value="1"/>
</dbReference>
<accession>A0A930DLG3</accession>
<dbReference type="PROSITE" id="PS51733">
    <property type="entry name" value="BPL_LPL_CATALYTIC"/>
    <property type="match status" value="1"/>
</dbReference>
<dbReference type="SUPFAM" id="SSF55681">
    <property type="entry name" value="Class II aaRS and biotin synthetases"/>
    <property type="match status" value="1"/>
</dbReference>
<dbReference type="AlphaFoldDB" id="A0A930DLG3"/>
<dbReference type="InterPro" id="IPR004143">
    <property type="entry name" value="BPL_LPL_catalytic"/>
</dbReference>
<dbReference type="GO" id="GO:0009249">
    <property type="term" value="P:protein lipoylation"/>
    <property type="evidence" value="ECO:0007669"/>
    <property type="project" value="InterPro"/>
</dbReference>
<dbReference type="Gene3D" id="3.30.930.10">
    <property type="entry name" value="Bira Bifunctional Protein, Domain 2"/>
    <property type="match status" value="1"/>
</dbReference>
<keyword evidence="3" id="KW-0436">Ligase</keyword>
<feature type="domain" description="BPL/LPL catalytic" evidence="2">
    <location>
        <begin position="54"/>
        <end position="246"/>
    </location>
</feature>
<evidence type="ECO:0000259" key="2">
    <source>
        <dbReference type="PROSITE" id="PS51733"/>
    </source>
</evidence>
<comment type="pathway">
    <text evidence="1">Protein modification; protein lipoylation via exogenous pathway; protein N(6)-(lipoyl)lysine from lipoate: step 2/2.</text>
</comment>
<sequence length="361" mass="41088">MIIMNIVEEKSHCFSEKIERIFGIERAVPMIGIINPSLDPFYNQALEEYLFQNRTEQDIFLLWRNTPAVIVGCYQNISQEVSLRRLKERGIPVVRRSSGGGTVYHDLGNVNYSLMKKRNKILEYDDFLLPVIAALQKLGIKAEKNRCSDIAIGGKKISGSAQKVTGERVLHHGTLLYASDLSLLDEITTKNKSVHIQSKASPSAICKVCNISESWEGLGKEGCLFTELPPIESFMEALREAMGAKPEALALTEAEKAEVERICREKYHSWEWTFGKTPHFSFEKEGIFRGEKIRISYQARKGRIEDFTIQSPYFSEEEVRALFQGQPFSLELFEEKFSDLAERLKPQDSKEVREVLIGLAL</sequence>
<evidence type="ECO:0000313" key="4">
    <source>
        <dbReference type="Proteomes" id="UP000775770"/>
    </source>
</evidence>
<reference evidence="3" key="1">
    <citation type="submission" date="2020-04" db="EMBL/GenBank/DDBJ databases">
        <title>Deep metagenomics examines the oral microbiome during advanced dental caries in children, revealing novel taxa and co-occurrences with host molecules.</title>
        <authorList>
            <person name="Baker J.L."/>
            <person name="Morton J.T."/>
            <person name="Dinis M."/>
            <person name="Alvarez R."/>
            <person name="Tran N.C."/>
            <person name="Knight R."/>
            <person name="Edlund A."/>
        </authorList>
    </citation>
    <scope>NUCLEOTIDE SEQUENCE</scope>
    <source>
        <strain evidence="3">JCVI_38_bin.19</strain>
    </source>
</reference>
<comment type="caution">
    <text evidence="3">The sequence shown here is derived from an EMBL/GenBank/DDBJ whole genome shotgun (WGS) entry which is preliminary data.</text>
</comment>
<dbReference type="EMBL" id="JABZRA010000160">
    <property type="protein sequence ID" value="MBF1273498.1"/>
    <property type="molecule type" value="Genomic_DNA"/>
</dbReference>
<name>A0A930DLG3_9FIRM</name>
<proteinExistence type="predicted"/>
<organism evidence="3 4">
    <name type="scientific">Oribacterium sinus</name>
    <dbReference type="NCBI Taxonomy" id="237576"/>
    <lineage>
        <taxon>Bacteria</taxon>
        <taxon>Bacillati</taxon>
        <taxon>Bacillota</taxon>
        <taxon>Clostridia</taxon>
        <taxon>Lachnospirales</taxon>
        <taxon>Lachnospiraceae</taxon>
        <taxon>Oribacterium</taxon>
    </lineage>
</organism>
<dbReference type="PANTHER" id="PTHR12561:SF3">
    <property type="entry name" value="LIPOYLTRANSFERASE 1, MITOCHONDRIAL"/>
    <property type="match status" value="1"/>
</dbReference>
<dbReference type="Proteomes" id="UP000775770">
    <property type="component" value="Unassembled WGS sequence"/>
</dbReference>
<dbReference type="CDD" id="cd16443">
    <property type="entry name" value="LplA"/>
    <property type="match status" value="1"/>
</dbReference>
<dbReference type="InterPro" id="IPR045864">
    <property type="entry name" value="aa-tRNA-synth_II/BPL/LPL"/>
</dbReference>
<dbReference type="GO" id="GO:0005737">
    <property type="term" value="C:cytoplasm"/>
    <property type="evidence" value="ECO:0007669"/>
    <property type="project" value="TreeGrafter"/>
</dbReference>
<dbReference type="InterPro" id="IPR004562">
    <property type="entry name" value="LipoylTrfase_LipoateP_Ligase"/>
</dbReference>